<dbReference type="InterPro" id="IPR006571">
    <property type="entry name" value="TLDc_dom"/>
</dbReference>
<comment type="caution">
    <text evidence="3">The sequence shown here is derived from an EMBL/GenBank/DDBJ whole genome shotgun (WGS) entry which is preliminary data.</text>
</comment>
<name>A0A9D4G6D1_DREPO</name>
<dbReference type="Proteomes" id="UP000828390">
    <property type="component" value="Unassembled WGS sequence"/>
</dbReference>
<proteinExistence type="predicted"/>
<dbReference type="PROSITE" id="PS51886">
    <property type="entry name" value="TLDC"/>
    <property type="match status" value="1"/>
</dbReference>
<sequence length="884" mass="101688">MNCASGKNEKRPSKKGKRPSKKRKGNGDETEDLEGEKRESVREPDEETKTSEVDRRISERRKDNRETHGHMEHASTTDKSTIDTTSPKNTVVDETIPKRSHIDQNELVESKIGPECDPITFICTTDRDTDEQKMFSPVITFGEIGESTDFIDGEEPALETIEDQTIDKSTCVVDCVEVHEKLDFVKEVEKDEGLEVIETSNEDNNNDNQYREVIVKDSKKLDESSNAVTIKDTKRRVSEGESDDEDGAIYIKMRQHVDILNTDNLHSINNHAEIYNHQTDTVNATVKDGLNSENTDKSTNETCEQKWQSKDKRLSDIAETKADFEDAKCESESENEDEKKEHEVIHEIETNEELPFSRHVDRSAIARVLIEHAEHINEGHDVEVGEEIIVQYLIKMDRKRLKKVLRPAAWSLNHKIRKVLWYKMCHYLYRADDSDIYAEYVRELFPKEDQPDIRIPAFVDPKHVYSFHLNKGGIRTAHKILCVVEHMCPDIINSPLLYSITCLFLHFMGASQCYSCVYAMLRDRDSKYLPTTKVSFEASKLVIRDLAKKYAKSGYSYMVRNVGNIDQVFDSWLWWVFEDLPITYLVHIVDCYLHEGIKVIYRVVLSIIIHFYKHSGKRSGQRLEGSTVVHSLREFCRDMPVRIDKLLKAGFSLRGFSRKEIKRLQIKHEMYITSTKNISALQDALQEKPLGSLPMSRSFSGPMVLQSFPSNMVTSDMLYAVWTWLPNRFSVCQPELLYTTEEHGTSLVTLYQRVENHQPTVIVIKTTNDEIFGAFCSADWSDRRQKSSLLSYFGTGETFIFTLYPIKQKYEWVGLKDENIPNTANMFQAGDNSILTIGGGHGEAIFLDENLLHCRSEKCDTFNNEPLSQSEDFKCKVVEVYGLS</sequence>
<organism evidence="3 4">
    <name type="scientific">Dreissena polymorpha</name>
    <name type="common">Zebra mussel</name>
    <name type="synonym">Mytilus polymorpha</name>
    <dbReference type="NCBI Taxonomy" id="45954"/>
    <lineage>
        <taxon>Eukaryota</taxon>
        <taxon>Metazoa</taxon>
        <taxon>Spiralia</taxon>
        <taxon>Lophotrochozoa</taxon>
        <taxon>Mollusca</taxon>
        <taxon>Bivalvia</taxon>
        <taxon>Autobranchia</taxon>
        <taxon>Heteroconchia</taxon>
        <taxon>Euheterodonta</taxon>
        <taxon>Imparidentia</taxon>
        <taxon>Neoheterodontei</taxon>
        <taxon>Myida</taxon>
        <taxon>Dreissenoidea</taxon>
        <taxon>Dreissenidae</taxon>
        <taxon>Dreissena</taxon>
    </lineage>
</organism>
<feature type="compositionally biased region" description="Basic residues" evidence="1">
    <location>
        <begin position="12"/>
        <end position="24"/>
    </location>
</feature>
<dbReference type="Gene3D" id="1.10.472.80">
    <property type="entry name" value="Ypt/Rab-GAP domain of gyp1p, domain 3"/>
    <property type="match status" value="1"/>
</dbReference>
<evidence type="ECO:0000313" key="4">
    <source>
        <dbReference type="Proteomes" id="UP000828390"/>
    </source>
</evidence>
<dbReference type="EMBL" id="JAIWYP010000006">
    <property type="protein sequence ID" value="KAH3811077.1"/>
    <property type="molecule type" value="Genomic_DNA"/>
</dbReference>
<feature type="compositionally biased region" description="Basic and acidic residues" evidence="1">
    <location>
        <begin position="35"/>
        <end position="76"/>
    </location>
</feature>
<dbReference type="AlphaFoldDB" id="A0A9D4G6D1"/>
<feature type="compositionally biased region" description="Low complexity" evidence="1">
    <location>
        <begin position="77"/>
        <end position="86"/>
    </location>
</feature>
<keyword evidence="4" id="KW-1185">Reference proteome</keyword>
<evidence type="ECO:0000259" key="2">
    <source>
        <dbReference type="PROSITE" id="PS51886"/>
    </source>
</evidence>
<evidence type="ECO:0000256" key="1">
    <source>
        <dbReference type="SAM" id="MobiDB-lite"/>
    </source>
</evidence>
<dbReference type="InterPro" id="IPR000195">
    <property type="entry name" value="Rab-GAP-TBC_dom"/>
</dbReference>
<feature type="region of interest" description="Disordered" evidence="1">
    <location>
        <begin position="1"/>
        <end position="92"/>
    </location>
</feature>
<reference evidence="3" key="1">
    <citation type="journal article" date="2019" name="bioRxiv">
        <title>The Genome of the Zebra Mussel, Dreissena polymorpha: A Resource for Invasive Species Research.</title>
        <authorList>
            <person name="McCartney M.A."/>
            <person name="Auch B."/>
            <person name="Kono T."/>
            <person name="Mallez S."/>
            <person name="Zhang Y."/>
            <person name="Obille A."/>
            <person name="Becker A."/>
            <person name="Abrahante J.E."/>
            <person name="Garbe J."/>
            <person name="Badalamenti J.P."/>
            <person name="Herman A."/>
            <person name="Mangelson H."/>
            <person name="Liachko I."/>
            <person name="Sullivan S."/>
            <person name="Sone E.D."/>
            <person name="Koren S."/>
            <person name="Silverstein K.A.T."/>
            <person name="Beckman K.B."/>
            <person name="Gohl D.M."/>
        </authorList>
    </citation>
    <scope>NUCLEOTIDE SEQUENCE</scope>
    <source>
        <strain evidence="3">Duluth1</strain>
        <tissue evidence="3">Whole animal</tissue>
    </source>
</reference>
<protein>
    <recommendedName>
        <fullName evidence="2">TLDc domain-containing protein</fullName>
    </recommendedName>
</protein>
<dbReference type="PANTHER" id="PTHR23354:SF122">
    <property type="entry name" value="GTPASE-ACTIVATING PROTEIN SKYWALKER"/>
    <property type="match status" value="1"/>
</dbReference>
<dbReference type="PANTHER" id="PTHR23354">
    <property type="entry name" value="NUCLEOLAR PROTEIN 7/ESTROGEN RECEPTOR COACTIVATOR-RELATED"/>
    <property type="match status" value="1"/>
</dbReference>
<dbReference type="Pfam" id="PF07534">
    <property type="entry name" value="TLD"/>
    <property type="match status" value="1"/>
</dbReference>
<accession>A0A9D4G6D1</accession>
<gene>
    <name evidence="3" type="ORF">DPMN_139480</name>
</gene>
<feature type="domain" description="TLDc" evidence="2">
    <location>
        <begin position="711"/>
        <end position="884"/>
    </location>
</feature>
<reference evidence="3" key="2">
    <citation type="submission" date="2020-11" db="EMBL/GenBank/DDBJ databases">
        <authorList>
            <person name="McCartney M.A."/>
            <person name="Auch B."/>
            <person name="Kono T."/>
            <person name="Mallez S."/>
            <person name="Becker A."/>
            <person name="Gohl D.M."/>
            <person name="Silverstein K.A.T."/>
            <person name="Koren S."/>
            <person name="Bechman K.B."/>
            <person name="Herman A."/>
            <person name="Abrahante J.E."/>
            <person name="Garbe J."/>
        </authorList>
    </citation>
    <scope>NUCLEOTIDE SEQUENCE</scope>
    <source>
        <strain evidence="3">Duluth1</strain>
        <tissue evidence="3">Whole animal</tissue>
    </source>
</reference>
<dbReference type="SMART" id="SM00584">
    <property type="entry name" value="TLDc"/>
    <property type="match status" value="1"/>
</dbReference>
<dbReference type="Pfam" id="PF00566">
    <property type="entry name" value="RabGAP-TBC"/>
    <property type="match status" value="1"/>
</dbReference>
<evidence type="ECO:0000313" key="3">
    <source>
        <dbReference type="EMBL" id="KAH3811077.1"/>
    </source>
</evidence>